<feature type="non-terminal residue" evidence="1">
    <location>
        <position position="1"/>
    </location>
</feature>
<evidence type="ECO:0000313" key="2">
    <source>
        <dbReference type="Proteomes" id="UP000789759"/>
    </source>
</evidence>
<sequence length="335" mass="39041">SSGTKARGLFKHQWDNIINNIEKFLMSPDTTLLSSDFDSVSASANQDMEQDGRADDISQYLTKILKNVNTAKKLCDAIMTEREKLRAEGNTKWKKRSLELVKIFREQFPDGRNLFKEEQTEYDYIIKFVSRVYIMLFKDRTLLKCNWGEKTLRCSAILLNRSLKDDDRRCSGNKIDAIMSILDIGLEFSTLEVSGSPSKPEHTHFAGDRNKTAKMLKIILNYIYIKYPGDFEKFRRIKVYGVQIYDHNLYIYSMCMPFAGIYYFKLENMFSYPTITFLIFKELPIFASNLWMLRDLITSSFNSILTYITSNPLQIDNDNIMIANVEISPQKKKHN</sequence>
<keyword evidence="2" id="KW-1185">Reference proteome</keyword>
<evidence type="ECO:0000313" key="1">
    <source>
        <dbReference type="EMBL" id="CAG8811339.1"/>
    </source>
</evidence>
<accession>A0A9N9K705</accession>
<dbReference type="AlphaFoldDB" id="A0A9N9K705"/>
<proteinExistence type="predicted"/>
<dbReference type="Proteomes" id="UP000789759">
    <property type="component" value="Unassembled WGS sequence"/>
</dbReference>
<gene>
    <name evidence="1" type="ORF">CPELLU_LOCUS18683</name>
</gene>
<dbReference type="OrthoDB" id="2392741at2759"/>
<dbReference type="EMBL" id="CAJVQA010038777">
    <property type="protein sequence ID" value="CAG8811339.1"/>
    <property type="molecule type" value="Genomic_DNA"/>
</dbReference>
<name>A0A9N9K705_9GLOM</name>
<protein>
    <submittedName>
        <fullName evidence="1">14608_t:CDS:1</fullName>
    </submittedName>
</protein>
<organism evidence="1 2">
    <name type="scientific">Cetraspora pellucida</name>
    <dbReference type="NCBI Taxonomy" id="1433469"/>
    <lineage>
        <taxon>Eukaryota</taxon>
        <taxon>Fungi</taxon>
        <taxon>Fungi incertae sedis</taxon>
        <taxon>Mucoromycota</taxon>
        <taxon>Glomeromycotina</taxon>
        <taxon>Glomeromycetes</taxon>
        <taxon>Diversisporales</taxon>
        <taxon>Gigasporaceae</taxon>
        <taxon>Cetraspora</taxon>
    </lineage>
</organism>
<comment type="caution">
    <text evidence="1">The sequence shown here is derived from an EMBL/GenBank/DDBJ whole genome shotgun (WGS) entry which is preliminary data.</text>
</comment>
<reference evidence="1" key="1">
    <citation type="submission" date="2021-06" db="EMBL/GenBank/DDBJ databases">
        <authorList>
            <person name="Kallberg Y."/>
            <person name="Tangrot J."/>
            <person name="Rosling A."/>
        </authorList>
    </citation>
    <scope>NUCLEOTIDE SEQUENCE</scope>
    <source>
        <strain evidence="1">FL966</strain>
    </source>
</reference>